<reference evidence="2 3" key="1">
    <citation type="submission" date="2019-07" db="EMBL/GenBank/DDBJ databases">
        <title>Genomics analysis of Aphanomyces spp. identifies a new class of oomycete effector associated with host adaptation.</title>
        <authorList>
            <person name="Gaulin E."/>
        </authorList>
    </citation>
    <scope>NUCLEOTIDE SEQUENCE [LARGE SCALE GENOMIC DNA]</scope>
    <source>
        <strain evidence="2 3">ATCC 201684</strain>
    </source>
</reference>
<dbReference type="EMBL" id="VJMJ01000257">
    <property type="protein sequence ID" value="KAF0724883.1"/>
    <property type="molecule type" value="Genomic_DNA"/>
</dbReference>
<evidence type="ECO:0000313" key="3">
    <source>
        <dbReference type="Proteomes" id="UP000481153"/>
    </source>
</evidence>
<evidence type="ECO:0000256" key="1">
    <source>
        <dbReference type="SAM" id="Coils"/>
    </source>
</evidence>
<keyword evidence="3" id="KW-1185">Reference proteome</keyword>
<organism evidence="2 3">
    <name type="scientific">Aphanomyces euteiches</name>
    <dbReference type="NCBI Taxonomy" id="100861"/>
    <lineage>
        <taxon>Eukaryota</taxon>
        <taxon>Sar</taxon>
        <taxon>Stramenopiles</taxon>
        <taxon>Oomycota</taxon>
        <taxon>Saprolegniomycetes</taxon>
        <taxon>Saprolegniales</taxon>
        <taxon>Verrucalvaceae</taxon>
        <taxon>Aphanomyces</taxon>
    </lineage>
</organism>
<sequence length="136" mass="15963">MCGNEATTSINSPLTFVFILSVFIDDNFIRIHELYPHCENNMEWTLDALLADHLETEKQEKERKERLALKRERMKAKFAEEDTKLDEANAEAETNLNELSHVFELVESNAVRRLVERICQDKEDERDSDKTDNDME</sequence>
<proteinExistence type="predicted"/>
<keyword evidence="1" id="KW-0175">Coiled coil</keyword>
<evidence type="ECO:0000313" key="2">
    <source>
        <dbReference type="EMBL" id="KAF0724883.1"/>
    </source>
</evidence>
<accession>A0A6G0WBU2</accession>
<dbReference type="VEuPathDB" id="FungiDB:AeMF1_009852"/>
<protein>
    <submittedName>
        <fullName evidence="2">Uncharacterized protein</fullName>
    </submittedName>
</protein>
<comment type="caution">
    <text evidence="2">The sequence shown here is derived from an EMBL/GenBank/DDBJ whole genome shotgun (WGS) entry which is preliminary data.</text>
</comment>
<name>A0A6G0WBU2_9STRA</name>
<dbReference type="Proteomes" id="UP000481153">
    <property type="component" value="Unassembled WGS sequence"/>
</dbReference>
<dbReference type="AlphaFoldDB" id="A0A6G0WBU2"/>
<gene>
    <name evidence="2" type="ORF">Ae201684_016534</name>
</gene>
<feature type="coiled-coil region" evidence="1">
    <location>
        <begin position="51"/>
        <end position="109"/>
    </location>
</feature>